<dbReference type="InterPro" id="IPR006553">
    <property type="entry name" value="Leu-rich_rpt_Cys-con_subtyp"/>
</dbReference>
<reference evidence="3" key="1">
    <citation type="submission" date="2025-08" db="UniProtKB">
        <authorList>
            <consortium name="RefSeq"/>
        </authorList>
    </citation>
    <scope>IDENTIFICATION</scope>
    <source>
        <tissue evidence="3">Tentacle</tissue>
    </source>
</reference>
<dbReference type="InterPro" id="IPR032675">
    <property type="entry name" value="LRR_dom_sf"/>
</dbReference>
<dbReference type="SMART" id="SM00367">
    <property type="entry name" value="LRR_CC"/>
    <property type="match status" value="5"/>
</dbReference>
<evidence type="ECO:0000259" key="1">
    <source>
        <dbReference type="Pfam" id="PF25372"/>
    </source>
</evidence>
<organism evidence="2 3">
    <name type="scientific">Actinia tenebrosa</name>
    <name type="common">Australian red waratah sea anemone</name>
    <dbReference type="NCBI Taxonomy" id="6105"/>
    <lineage>
        <taxon>Eukaryota</taxon>
        <taxon>Metazoa</taxon>
        <taxon>Cnidaria</taxon>
        <taxon>Anthozoa</taxon>
        <taxon>Hexacorallia</taxon>
        <taxon>Actiniaria</taxon>
        <taxon>Actiniidae</taxon>
        <taxon>Actinia</taxon>
    </lineage>
</organism>
<dbReference type="InterPro" id="IPR057207">
    <property type="entry name" value="FBXL15_LRR"/>
</dbReference>
<dbReference type="AlphaFoldDB" id="A0A6P8IGP5"/>
<proteinExistence type="predicted"/>
<keyword evidence="2" id="KW-1185">Reference proteome</keyword>
<dbReference type="InParanoid" id="A0A6P8IGP5"/>
<dbReference type="KEGG" id="aten:116301036"/>
<evidence type="ECO:0000313" key="2">
    <source>
        <dbReference type="Proteomes" id="UP000515163"/>
    </source>
</evidence>
<accession>A0A6P8IGP5</accession>
<dbReference type="PANTHER" id="PTHR13318">
    <property type="entry name" value="PARTNER OF PAIRED, ISOFORM B-RELATED"/>
    <property type="match status" value="1"/>
</dbReference>
<name>A0A6P8IGP5_ACTTE</name>
<gene>
    <name evidence="3" type="primary">LOC116301036</name>
</gene>
<dbReference type="Proteomes" id="UP000515163">
    <property type="component" value="Unplaced"/>
</dbReference>
<dbReference type="Gene3D" id="3.80.10.10">
    <property type="entry name" value="Ribonuclease Inhibitor"/>
    <property type="match status" value="1"/>
</dbReference>
<feature type="domain" description="F-box/LRR-repeat protein 15-like leucin rich repeat" evidence="1">
    <location>
        <begin position="104"/>
        <end position="238"/>
    </location>
</feature>
<dbReference type="GeneID" id="116301036"/>
<dbReference type="OrthoDB" id="10257471at2759"/>
<evidence type="ECO:0000313" key="3">
    <source>
        <dbReference type="RefSeq" id="XP_031565896.1"/>
    </source>
</evidence>
<dbReference type="Pfam" id="PF25372">
    <property type="entry name" value="DUF7885"/>
    <property type="match status" value="1"/>
</dbReference>
<dbReference type="SUPFAM" id="SSF52047">
    <property type="entry name" value="RNI-like"/>
    <property type="match status" value="1"/>
</dbReference>
<protein>
    <submittedName>
        <fullName evidence="3">Protein AMN1 homolog</fullName>
    </submittedName>
</protein>
<sequence>MAALTVVYVSSLQSSCIRSVADHVQEHQKSLHLLPNEVKDKLVKLFSKRGLLNDEILPKVVTSHIRELDLSESSPTDVGLATLSQCKGLKKLDLNAVKDRRENISSEGIINVVKCCTKLQTVYLRRCVNITDIAIKELAHNCPYIQHLNIAACNIMDESLKALANNCRYLQSLNVCRTKITDDGVMSLANGCCAASLKELHVAHCTEISDDSLEAILMLCPKICILIFHGCPLVTERLRYAMDEVIERGGKMRQVSWTVY</sequence>
<dbReference type="GO" id="GO:0019005">
    <property type="term" value="C:SCF ubiquitin ligase complex"/>
    <property type="evidence" value="ECO:0007669"/>
    <property type="project" value="TreeGrafter"/>
</dbReference>
<dbReference type="FunCoup" id="A0A6P8IGP5">
    <property type="interactions" value="71"/>
</dbReference>
<dbReference type="GO" id="GO:0031146">
    <property type="term" value="P:SCF-dependent proteasomal ubiquitin-dependent protein catabolic process"/>
    <property type="evidence" value="ECO:0007669"/>
    <property type="project" value="TreeGrafter"/>
</dbReference>
<dbReference type="RefSeq" id="XP_031565896.1">
    <property type="nucleotide sequence ID" value="XM_031710036.1"/>
</dbReference>